<dbReference type="InParanoid" id="A0A2N3N126"/>
<dbReference type="STRING" id="41688.A0A2N3N126"/>
<dbReference type="Proteomes" id="UP000233524">
    <property type="component" value="Unassembled WGS sequence"/>
</dbReference>
<evidence type="ECO:0000313" key="2">
    <source>
        <dbReference type="Proteomes" id="UP000233524"/>
    </source>
</evidence>
<keyword evidence="2" id="KW-1185">Reference proteome</keyword>
<protein>
    <submittedName>
        <fullName evidence="1">Uncharacterized protein</fullName>
    </submittedName>
</protein>
<dbReference type="AlphaFoldDB" id="A0A2N3N126"/>
<comment type="caution">
    <text evidence="1">The sequence shown here is derived from an EMBL/GenBank/DDBJ whole genome shotgun (WGS) entry which is preliminary data.</text>
</comment>
<dbReference type="OrthoDB" id="5354164at2759"/>
<proteinExistence type="predicted"/>
<dbReference type="VEuPathDB" id="FungiDB:jhhlp_007453"/>
<reference evidence="1 2" key="1">
    <citation type="journal article" date="2017" name="G3 (Bethesda)">
        <title>First Draft Genome Sequence of the Pathogenic Fungus Lomentospora prolificans (Formerly Scedosporium prolificans).</title>
        <authorList>
            <person name="Luo R."/>
            <person name="Zimin A."/>
            <person name="Workman R."/>
            <person name="Fan Y."/>
            <person name="Pertea G."/>
            <person name="Grossman N."/>
            <person name="Wear M.P."/>
            <person name="Jia B."/>
            <person name="Miller H."/>
            <person name="Casadevall A."/>
            <person name="Timp W."/>
            <person name="Zhang S.X."/>
            <person name="Salzberg S.L."/>
        </authorList>
    </citation>
    <scope>NUCLEOTIDE SEQUENCE [LARGE SCALE GENOMIC DNA]</scope>
    <source>
        <strain evidence="1 2">JHH-5317</strain>
    </source>
</reference>
<gene>
    <name evidence="1" type="ORF">jhhlp_007453</name>
</gene>
<dbReference type="EMBL" id="NLAX01001036">
    <property type="protein sequence ID" value="PKS06136.1"/>
    <property type="molecule type" value="Genomic_DNA"/>
</dbReference>
<evidence type="ECO:0000313" key="1">
    <source>
        <dbReference type="EMBL" id="PKS06136.1"/>
    </source>
</evidence>
<accession>A0A2N3N126</accession>
<name>A0A2N3N126_9PEZI</name>
<organism evidence="1 2">
    <name type="scientific">Lomentospora prolificans</name>
    <dbReference type="NCBI Taxonomy" id="41688"/>
    <lineage>
        <taxon>Eukaryota</taxon>
        <taxon>Fungi</taxon>
        <taxon>Dikarya</taxon>
        <taxon>Ascomycota</taxon>
        <taxon>Pezizomycotina</taxon>
        <taxon>Sordariomycetes</taxon>
        <taxon>Hypocreomycetidae</taxon>
        <taxon>Microascales</taxon>
        <taxon>Microascaceae</taxon>
        <taxon>Lomentospora</taxon>
    </lineage>
</organism>
<sequence length="196" mass="21770">MAQAPLCGYRALSYVDFDGKWEANFKRTSMHLSFTSGNFPVDYGAAGVVDYQVFFVESVGIRSRRRQTLMSHLPFIAAKIKSVTIAEEGNPASCNHSDSVSMDFVTLDSWEEILDTPLCVGIVRAQDNMSARLAVAVLLSQHKYDYSEEDYQSRKGDASSLPRSDPTALVGCLGCLQNIMMETIEDWASKEIYIVS</sequence>